<dbReference type="Pfam" id="PF11373">
    <property type="entry name" value="DUF3175"/>
    <property type="match status" value="1"/>
</dbReference>
<dbReference type="Proteomes" id="UP000065504">
    <property type="component" value="Unassembled WGS sequence"/>
</dbReference>
<proteinExistence type="predicted"/>
<feature type="region of interest" description="Disordered" evidence="1">
    <location>
        <begin position="102"/>
        <end position="123"/>
    </location>
</feature>
<evidence type="ECO:0008006" key="4">
    <source>
        <dbReference type="Google" id="ProtNLM"/>
    </source>
</evidence>
<feature type="region of interest" description="Disordered" evidence="1">
    <location>
        <begin position="60"/>
        <end position="82"/>
    </location>
</feature>
<dbReference type="InterPro" id="IPR021513">
    <property type="entry name" value="Phage_RSL1_Orf186"/>
</dbReference>
<feature type="region of interest" description="Disordered" evidence="1">
    <location>
        <begin position="1"/>
        <end position="40"/>
    </location>
</feature>
<sequence>MTHPSAAQGHGKQGHGKRLTRRAGRSRSADPRQRRRWSAEVTRASDVLDIEPDIFKSDDPEAVAASLKRSAERSRRRKGTPFQSAMSMLNFYVNRAGRNLPKSRRATLERAKRKLRQAFGRKP</sequence>
<reference evidence="2 3" key="1">
    <citation type="submission" date="2015-11" db="EMBL/GenBank/DDBJ databases">
        <title>Expanding the genomic diversity of Burkholderia species for the development of highly accurate diagnostics.</title>
        <authorList>
            <person name="Sahl J."/>
            <person name="Keim P."/>
            <person name="Wagner D."/>
        </authorList>
    </citation>
    <scope>NUCLEOTIDE SEQUENCE [LARGE SCALE GENOMIC DNA]</scope>
    <source>
        <strain evidence="2 3">MSMB782WGS</strain>
    </source>
</reference>
<evidence type="ECO:0000313" key="3">
    <source>
        <dbReference type="Proteomes" id="UP000065504"/>
    </source>
</evidence>
<dbReference type="AlphaFoldDB" id="A0A108CTN5"/>
<protein>
    <recommendedName>
        <fullName evidence="4">DUF3175 domain-containing protein</fullName>
    </recommendedName>
</protein>
<name>A0A108CTN5_9BURK</name>
<gene>
    <name evidence="2" type="ORF">WM16_04945</name>
</gene>
<organism evidence="2 3">
    <name type="scientific">Burkholderia ubonensis</name>
    <dbReference type="NCBI Taxonomy" id="101571"/>
    <lineage>
        <taxon>Bacteria</taxon>
        <taxon>Pseudomonadati</taxon>
        <taxon>Pseudomonadota</taxon>
        <taxon>Betaproteobacteria</taxon>
        <taxon>Burkholderiales</taxon>
        <taxon>Burkholderiaceae</taxon>
        <taxon>Burkholderia</taxon>
        <taxon>Burkholderia cepacia complex</taxon>
    </lineage>
</organism>
<comment type="caution">
    <text evidence="2">The sequence shown here is derived from an EMBL/GenBank/DDBJ whole genome shotgun (WGS) entry which is preliminary data.</text>
</comment>
<evidence type="ECO:0000313" key="2">
    <source>
        <dbReference type="EMBL" id="KWK80687.1"/>
    </source>
</evidence>
<dbReference type="EMBL" id="LPLU01000043">
    <property type="protein sequence ID" value="KWK80687.1"/>
    <property type="molecule type" value="Genomic_DNA"/>
</dbReference>
<accession>A0A108CTN5</accession>
<evidence type="ECO:0000256" key="1">
    <source>
        <dbReference type="SAM" id="MobiDB-lite"/>
    </source>
</evidence>
<dbReference type="RefSeq" id="WP_060233295.1">
    <property type="nucleotide sequence ID" value="NZ_LPLU01000043.1"/>
</dbReference>
<feature type="compositionally biased region" description="Basic residues" evidence="1">
    <location>
        <begin position="12"/>
        <end position="25"/>
    </location>
</feature>